<proteinExistence type="predicted"/>
<accession>A0A556M7Q2</accession>
<feature type="compositionally biased region" description="Low complexity" evidence="1">
    <location>
        <begin position="20"/>
        <end position="46"/>
    </location>
</feature>
<dbReference type="Gene3D" id="2.80.10.50">
    <property type="match status" value="3"/>
</dbReference>
<feature type="signal peptide" evidence="2">
    <location>
        <begin position="1"/>
        <end position="22"/>
    </location>
</feature>
<dbReference type="NCBIfam" id="TIGR02608">
    <property type="entry name" value="delta_60_rpt"/>
    <property type="match status" value="5"/>
</dbReference>
<protein>
    <submittedName>
        <fullName evidence="3">Uncharacterized protein</fullName>
    </submittedName>
</protein>
<dbReference type="SUPFAM" id="SSF63829">
    <property type="entry name" value="Calcium-dependent phosphotriesterase"/>
    <property type="match status" value="1"/>
</dbReference>
<feature type="region of interest" description="Disordered" evidence="1">
    <location>
        <begin position="20"/>
        <end position="47"/>
    </location>
</feature>
<gene>
    <name evidence="3" type="ORF">FO440_23645</name>
</gene>
<evidence type="ECO:0000313" key="3">
    <source>
        <dbReference type="EMBL" id="TSJ35917.1"/>
    </source>
</evidence>
<feature type="chain" id="PRO_5022194437" evidence="2">
    <location>
        <begin position="23"/>
        <end position="407"/>
    </location>
</feature>
<dbReference type="PROSITE" id="PS51257">
    <property type="entry name" value="PROKAR_LIPOPROTEIN"/>
    <property type="match status" value="1"/>
</dbReference>
<comment type="caution">
    <text evidence="3">The sequence shown here is derived from an EMBL/GenBank/DDBJ whole genome shotgun (WGS) entry which is preliminary data.</text>
</comment>
<reference evidence="3 4" key="1">
    <citation type="submission" date="2019-07" db="EMBL/GenBank/DDBJ databases">
        <authorList>
            <person name="Huq M.A."/>
        </authorList>
    </citation>
    <scope>NUCLEOTIDE SEQUENCE [LARGE SCALE GENOMIC DNA]</scope>
    <source>
        <strain evidence="3 4">MAH-19</strain>
    </source>
</reference>
<dbReference type="EMBL" id="VLPK01000008">
    <property type="protein sequence ID" value="TSJ35917.1"/>
    <property type="molecule type" value="Genomic_DNA"/>
</dbReference>
<dbReference type="AlphaFoldDB" id="A0A556M7Q2"/>
<dbReference type="InterPro" id="IPR013431">
    <property type="entry name" value="Delta_60_rpt"/>
</dbReference>
<dbReference type="Proteomes" id="UP000318733">
    <property type="component" value="Unassembled WGS sequence"/>
</dbReference>
<evidence type="ECO:0000256" key="2">
    <source>
        <dbReference type="SAM" id="SignalP"/>
    </source>
</evidence>
<dbReference type="OrthoDB" id="9805017at2"/>
<organism evidence="3 4">
    <name type="scientific">Mucilaginibacter corticis</name>
    <dbReference type="NCBI Taxonomy" id="2597670"/>
    <lineage>
        <taxon>Bacteria</taxon>
        <taxon>Pseudomonadati</taxon>
        <taxon>Bacteroidota</taxon>
        <taxon>Sphingobacteriia</taxon>
        <taxon>Sphingobacteriales</taxon>
        <taxon>Sphingobacteriaceae</taxon>
        <taxon>Mucilaginibacter</taxon>
    </lineage>
</organism>
<evidence type="ECO:0000313" key="4">
    <source>
        <dbReference type="Proteomes" id="UP000318733"/>
    </source>
</evidence>
<sequence length="407" mass="43104">MKKTILILLTTAALLGSCSKSGGPSPNNNTNNNSNNNGSGTTVSNPVIDKTYNSPEGGAEVAAIQADGKVVFGGTLNAKDGIYRLNTDGSLDNSFNIDVDKTWLINNFSAMAILSDGKILAAGDFTVKGVKKYLIRLTATGALDNTFTSPNFNNMGQSLPYINRITVLGTDRLLIAGIFNTVITNGTAYDDLIEITANGLLYTDFRLNMTGSSGVSAVQVLNDGKMYVAGGLIAGSGSITRHSLTRINADGSIDPTFEMKQSIDGRLPGTGGSINAIVVQPDNKVVVGGDFISITDPGVRDGFHNYSRVARFNADGSLDQSFKTSATTGNLWTMGILADGRILAGGYEDLNRSGPSYLSLYQSDGTHDDKFDLGYLGSTVVRIFQQGDKYILAGDINLYPVVRVTVK</sequence>
<evidence type="ECO:0000256" key="1">
    <source>
        <dbReference type="SAM" id="MobiDB-lite"/>
    </source>
</evidence>
<keyword evidence="2" id="KW-0732">Signal</keyword>
<keyword evidence="4" id="KW-1185">Reference proteome</keyword>
<dbReference type="Pfam" id="PF17164">
    <property type="entry name" value="DUF5122"/>
    <property type="match status" value="4"/>
</dbReference>
<dbReference type="RefSeq" id="WP_144250791.1">
    <property type="nucleotide sequence ID" value="NZ_VLPK01000008.1"/>
</dbReference>
<name>A0A556M7Q2_9SPHI</name>